<evidence type="ECO:0000313" key="1">
    <source>
        <dbReference type="EMBL" id="CAB4011171.1"/>
    </source>
</evidence>
<organism evidence="1 2">
    <name type="scientific">Paramuricea clavata</name>
    <name type="common">Red gorgonian</name>
    <name type="synonym">Violescent sea-whip</name>
    <dbReference type="NCBI Taxonomy" id="317549"/>
    <lineage>
        <taxon>Eukaryota</taxon>
        <taxon>Metazoa</taxon>
        <taxon>Cnidaria</taxon>
        <taxon>Anthozoa</taxon>
        <taxon>Octocorallia</taxon>
        <taxon>Malacalcyonacea</taxon>
        <taxon>Plexauridae</taxon>
        <taxon>Paramuricea</taxon>
    </lineage>
</organism>
<name>A0A7D9IL04_PARCT</name>
<dbReference type="PANTHER" id="PTHR47018">
    <property type="entry name" value="CXC DOMAIN-CONTAINING PROTEIN-RELATED"/>
    <property type="match status" value="1"/>
</dbReference>
<keyword evidence="2" id="KW-1185">Reference proteome</keyword>
<comment type="caution">
    <text evidence="1">The sequence shown here is derived from an EMBL/GenBank/DDBJ whole genome shotgun (WGS) entry which is preliminary data.</text>
</comment>
<dbReference type="Proteomes" id="UP001152795">
    <property type="component" value="Unassembled WGS sequence"/>
</dbReference>
<sequence length="169" mass="19243">MNDCHAFGERLHSNSVGIDVFCGKIAKSLEDLGILTDDKISGAMQMFLLNYLRQVESLLRLIRASRQGDLKLYMPALQEQLKEDDVETWSSLEENFSVIRSGIPFTNLFVDQTLEQQIRGLKVAGGITGITQNESALDRYLLIAPETKRIVDEFQASHDARHRKKRMHH</sequence>
<proteinExistence type="predicted"/>
<reference evidence="1" key="1">
    <citation type="submission" date="2020-04" db="EMBL/GenBank/DDBJ databases">
        <authorList>
            <person name="Alioto T."/>
            <person name="Alioto T."/>
            <person name="Gomez Garrido J."/>
        </authorList>
    </citation>
    <scope>NUCLEOTIDE SEQUENCE</scope>
    <source>
        <strain evidence="1">A484AB</strain>
    </source>
</reference>
<dbReference type="EMBL" id="CACRXK020007053">
    <property type="protein sequence ID" value="CAB4011171.1"/>
    <property type="molecule type" value="Genomic_DNA"/>
</dbReference>
<dbReference type="PANTHER" id="PTHR47018:SF3">
    <property type="entry name" value="MYCBP-ASSOCIATED PROTEIN"/>
    <property type="match status" value="1"/>
</dbReference>
<gene>
    <name evidence="1" type="ORF">PACLA_8A027692</name>
</gene>
<dbReference type="AlphaFoldDB" id="A0A7D9IL04"/>
<evidence type="ECO:0000313" key="2">
    <source>
        <dbReference type="Proteomes" id="UP001152795"/>
    </source>
</evidence>
<accession>A0A7D9IL04</accession>
<protein>
    <submittedName>
        <fullName evidence="1">Uncharacterized protein</fullName>
    </submittedName>
</protein>
<dbReference type="OrthoDB" id="5989852at2759"/>